<protein>
    <submittedName>
        <fullName evidence="1">Uncharacterized protein</fullName>
    </submittedName>
</protein>
<name>A0A430QDT3_SCHBO</name>
<dbReference type="Proteomes" id="UP000290809">
    <property type="component" value="Unassembled WGS sequence"/>
</dbReference>
<dbReference type="AlphaFoldDB" id="A0A430QDT3"/>
<dbReference type="Pfam" id="PF15074">
    <property type="entry name" value="CFAP90"/>
    <property type="match status" value="1"/>
</dbReference>
<sequence length="158" mass="18093">MTTPNELAQLDVVSNGETFHLEGHLCSLSAFSHVPTHRDLPKDRTYFNSSEKVYLMFKTRKSYKIIFSVLSDVKSLVYELDALKALNSLAKMSLDMLKQGNPCIYDSIFSKEDDFNPKLHRSDRRHDKLIGLEINQEVVLMPLITSEEKLNVSDLPMD</sequence>
<dbReference type="InterPro" id="IPR027901">
    <property type="entry name" value="CFAP90"/>
</dbReference>
<dbReference type="PANTHER" id="PTHR34444">
    <property type="entry name" value="LOC361192"/>
    <property type="match status" value="1"/>
</dbReference>
<comment type="caution">
    <text evidence="1">The sequence shown here is derived from an EMBL/GenBank/DDBJ whole genome shotgun (WGS) entry which is preliminary data.</text>
</comment>
<keyword evidence="2" id="KW-1185">Reference proteome</keyword>
<organism evidence="1 2">
    <name type="scientific">Schistosoma bovis</name>
    <name type="common">Blood fluke</name>
    <dbReference type="NCBI Taxonomy" id="6184"/>
    <lineage>
        <taxon>Eukaryota</taxon>
        <taxon>Metazoa</taxon>
        <taxon>Spiralia</taxon>
        <taxon>Lophotrochozoa</taxon>
        <taxon>Platyhelminthes</taxon>
        <taxon>Trematoda</taxon>
        <taxon>Digenea</taxon>
        <taxon>Strigeidida</taxon>
        <taxon>Schistosomatoidea</taxon>
        <taxon>Schistosomatidae</taxon>
        <taxon>Schistosoma</taxon>
    </lineage>
</organism>
<proteinExistence type="predicted"/>
<evidence type="ECO:0000313" key="1">
    <source>
        <dbReference type="EMBL" id="RTG85834.1"/>
    </source>
</evidence>
<evidence type="ECO:0000313" key="2">
    <source>
        <dbReference type="Proteomes" id="UP000290809"/>
    </source>
</evidence>
<dbReference type="STRING" id="6184.A0A430QDT3"/>
<dbReference type="PANTHER" id="PTHR34444:SF1">
    <property type="entry name" value="CILIA- AND FLAGELLA-ASSOCIATED PROTEIN 90"/>
    <property type="match status" value="1"/>
</dbReference>
<gene>
    <name evidence="1" type="ORF">DC041_0003866</name>
</gene>
<reference evidence="1 2" key="1">
    <citation type="journal article" date="2019" name="PLoS Pathog.">
        <title>Genome sequence of the bovine parasite Schistosoma bovis Tanzania.</title>
        <authorList>
            <person name="Oey H."/>
            <person name="Zakrzewski M."/>
            <person name="Gobert G."/>
            <person name="Gravermann K."/>
            <person name="Stoye J."/>
            <person name="Jones M."/>
            <person name="Mcmanus D."/>
            <person name="Krause L."/>
        </authorList>
    </citation>
    <scope>NUCLEOTIDE SEQUENCE [LARGE SCALE GENOMIC DNA]</scope>
    <source>
        <strain evidence="1 2">TAN1997</strain>
    </source>
</reference>
<accession>A0A430QDT3</accession>
<dbReference type="EMBL" id="QMKO01001899">
    <property type="protein sequence ID" value="RTG85834.1"/>
    <property type="molecule type" value="Genomic_DNA"/>
</dbReference>